<evidence type="ECO:0000313" key="1">
    <source>
        <dbReference type="EMBL" id="PHP66741.1"/>
    </source>
</evidence>
<name>A0A2G1QMP5_9HYPH</name>
<dbReference type="AlphaFoldDB" id="A0A2G1QMP5"/>
<gene>
    <name evidence="1" type="ORF">CSC94_11555</name>
</gene>
<accession>A0A2G1QMP5</accession>
<proteinExistence type="predicted"/>
<dbReference type="OrthoDB" id="284135at2"/>
<dbReference type="Pfam" id="PF11149">
    <property type="entry name" value="DUF2924"/>
    <property type="match status" value="1"/>
</dbReference>
<sequence>MRTVLSSGVEGDFAAFDTMDRDECIERWRKQFGREPPKYVSVQFMRRALVYEAQVKAEGGLSPAVRTALERSLNDVRKSNGKAGSALPVPSQLLRPGTHLVREWNGRSYQVEVLDDGFRMDGRQYRSLTEIARKITGAHWSGPRFFGLKTS</sequence>
<protein>
    <recommendedName>
        <fullName evidence="3">DUF2924 domain-containing protein</fullName>
    </recommendedName>
</protein>
<dbReference type="InterPro" id="IPR021322">
    <property type="entry name" value="DUF2924"/>
</dbReference>
<keyword evidence="2" id="KW-1185">Reference proteome</keyword>
<dbReference type="Proteomes" id="UP000221168">
    <property type="component" value="Unassembled WGS sequence"/>
</dbReference>
<dbReference type="RefSeq" id="WP_099306507.1">
    <property type="nucleotide sequence ID" value="NZ_PDVP01000006.1"/>
</dbReference>
<reference evidence="1 2" key="1">
    <citation type="submission" date="2017-10" db="EMBL/GenBank/DDBJ databases">
        <title>Sedimentibacterium mangrovi gen. nov., sp. nov., a novel member of family Phyllobacteriacea isolated from mangrove sediment.</title>
        <authorList>
            <person name="Liao H."/>
            <person name="Tian Y."/>
        </authorList>
    </citation>
    <scope>NUCLEOTIDE SEQUENCE [LARGE SCALE GENOMIC DNA]</scope>
    <source>
        <strain evidence="1 2">X9-2-2</strain>
    </source>
</reference>
<comment type="caution">
    <text evidence="1">The sequence shown here is derived from an EMBL/GenBank/DDBJ whole genome shotgun (WGS) entry which is preliminary data.</text>
</comment>
<organism evidence="1 2">
    <name type="scientific">Zhengella mangrovi</name>
    <dbReference type="NCBI Taxonomy" id="1982044"/>
    <lineage>
        <taxon>Bacteria</taxon>
        <taxon>Pseudomonadati</taxon>
        <taxon>Pseudomonadota</taxon>
        <taxon>Alphaproteobacteria</taxon>
        <taxon>Hyphomicrobiales</taxon>
        <taxon>Notoacmeibacteraceae</taxon>
        <taxon>Zhengella</taxon>
    </lineage>
</organism>
<evidence type="ECO:0000313" key="2">
    <source>
        <dbReference type="Proteomes" id="UP000221168"/>
    </source>
</evidence>
<evidence type="ECO:0008006" key="3">
    <source>
        <dbReference type="Google" id="ProtNLM"/>
    </source>
</evidence>
<dbReference type="EMBL" id="PDVP01000006">
    <property type="protein sequence ID" value="PHP66741.1"/>
    <property type="molecule type" value="Genomic_DNA"/>
</dbReference>